<organism evidence="1 2">
    <name type="scientific">Mycena metata</name>
    <dbReference type="NCBI Taxonomy" id="1033252"/>
    <lineage>
        <taxon>Eukaryota</taxon>
        <taxon>Fungi</taxon>
        <taxon>Dikarya</taxon>
        <taxon>Basidiomycota</taxon>
        <taxon>Agaricomycotina</taxon>
        <taxon>Agaricomycetes</taxon>
        <taxon>Agaricomycetidae</taxon>
        <taxon>Agaricales</taxon>
        <taxon>Marasmiineae</taxon>
        <taxon>Mycenaceae</taxon>
        <taxon>Mycena</taxon>
    </lineage>
</organism>
<dbReference type="EMBL" id="JARKIB010000134">
    <property type="protein sequence ID" value="KAJ7734098.1"/>
    <property type="molecule type" value="Genomic_DNA"/>
</dbReference>
<name>A0AAD7MVI9_9AGAR</name>
<proteinExistence type="predicted"/>
<dbReference type="AlphaFoldDB" id="A0AAD7MVI9"/>
<keyword evidence="2" id="KW-1185">Reference proteome</keyword>
<evidence type="ECO:0000313" key="1">
    <source>
        <dbReference type="EMBL" id="KAJ7734098.1"/>
    </source>
</evidence>
<comment type="caution">
    <text evidence="1">The sequence shown here is derived from an EMBL/GenBank/DDBJ whole genome shotgun (WGS) entry which is preliminary data.</text>
</comment>
<protein>
    <submittedName>
        <fullName evidence="1">Uncharacterized protein</fullName>
    </submittedName>
</protein>
<dbReference type="SUPFAM" id="SSF52047">
    <property type="entry name" value="RNI-like"/>
    <property type="match status" value="1"/>
</dbReference>
<sequence length="247" mass="27426">MSTEGSRFPLDMEREIFETAAAVNPETIPTLLRVCHRIHAWLEPLLYSVVIATTYTDPVLKAIQSKSPTFLQTAVRHVFLSGGAVEVAPKHLLINCSGIDSLFLDACVHPSTFGLLAKTPIRRLNLSVRHDDSSILKQSMFLSISHLDLFKDNSNPVNWEDWSLLASLPALTHLCLSETLSISLLNDVLAECPRLRVAITAFWLEAAADDALIFANELATKDPRAVVMPPSDYKEDWERGARGSEDF</sequence>
<accession>A0AAD7MVI9</accession>
<dbReference type="Proteomes" id="UP001215598">
    <property type="component" value="Unassembled WGS sequence"/>
</dbReference>
<evidence type="ECO:0000313" key="2">
    <source>
        <dbReference type="Proteomes" id="UP001215598"/>
    </source>
</evidence>
<gene>
    <name evidence="1" type="ORF">B0H16DRAFT_1767694</name>
</gene>
<reference evidence="1" key="1">
    <citation type="submission" date="2023-03" db="EMBL/GenBank/DDBJ databases">
        <title>Massive genome expansion in bonnet fungi (Mycena s.s.) driven by repeated elements and novel gene families across ecological guilds.</title>
        <authorList>
            <consortium name="Lawrence Berkeley National Laboratory"/>
            <person name="Harder C.B."/>
            <person name="Miyauchi S."/>
            <person name="Viragh M."/>
            <person name="Kuo A."/>
            <person name="Thoen E."/>
            <person name="Andreopoulos B."/>
            <person name="Lu D."/>
            <person name="Skrede I."/>
            <person name="Drula E."/>
            <person name="Henrissat B."/>
            <person name="Morin E."/>
            <person name="Kohler A."/>
            <person name="Barry K."/>
            <person name="LaButti K."/>
            <person name="Morin E."/>
            <person name="Salamov A."/>
            <person name="Lipzen A."/>
            <person name="Mereny Z."/>
            <person name="Hegedus B."/>
            <person name="Baldrian P."/>
            <person name="Stursova M."/>
            <person name="Weitz H."/>
            <person name="Taylor A."/>
            <person name="Grigoriev I.V."/>
            <person name="Nagy L.G."/>
            <person name="Martin F."/>
            <person name="Kauserud H."/>
        </authorList>
    </citation>
    <scope>NUCLEOTIDE SEQUENCE</scope>
    <source>
        <strain evidence="1">CBHHK182m</strain>
    </source>
</reference>